<comment type="caution">
    <text evidence="3">The sequence shown here is derived from an EMBL/GenBank/DDBJ whole genome shotgun (WGS) entry which is preliminary data.</text>
</comment>
<dbReference type="PANTHER" id="PTHR35176:SF6">
    <property type="entry name" value="HEME OXYGENASE HI_0854-RELATED"/>
    <property type="match status" value="1"/>
</dbReference>
<proteinExistence type="predicted"/>
<evidence type="ECO:0000259" key="2">
    <source>
        <dbReference type="Pfam" id="PF01243"/>
    </source>
</evidence>
<name>A0A1G2PUH7_9BACT</name>
<dbReference type="InterPro" id="IPR012349">
    <property type="entry name" value="Split_barrel_FMN-bd"/>
</dbReference>
<sequence length="155" mass="17861">MKVKPEIRQKAMHFLKNNNVMALATIGEDGKPQVAVVYYAIDSEFNFYVSTRKKTRKFRNILKNPDVSFTIGTGPKVITIQGGGEAEWSEEKANKFVWSLIENFDIIKVSIRWPLRILPHKDVVVIKIKPNWMILLDLEGGVPIEDYEVNFQRVL</sequence>
<dbReference type="InterPro" id="IPR011576">
    <property type="entry name" value="Pyridox_Oxase_N"/>
</dbReference>
<evidence type="ECO:0000313" key="4">
    <source>
        <dbReference type="Proteomes" id="UP000176951"/>
    </source>
</evidence>
<protein>
    <recommendedName>
        <fullName evidence="2">Pyridoxamine 5'-phosphate oxidase N-terminal domain-containing protein</fullName>
    </recommendedName>
</protein>
<feature type="domain" description="Pyridoxamine 5'-phosphate oxidase N-terminal" evidence="2">
    <location>
        <begin position="8"/>
        <end position="103"/>
    </location>
</feature>
<accession>A0A1G2PUH7</accession>
<dbReference type="GO" id="GO:0005829">
    <property type="term" value="C:cytosol"/>
    <property type="evidence" value="ECO:0007669"/>
    <property type="project" value="TreeGrafter"/>
</dbReference>
<gene>
    <name evidence="3" type="ORF">A3A97_02620</name>
</gene>
<dbReference type="Gene3D" id="2.30.110.10">
    <property type="entry name" value="Electron Transport, Fmn-binding Protein, Chain A"/>
    <property type="match status" value="1"/>
</dbReference>
<evidence type="ECO:0000313" key="3">
    <source>
        <dbReference type="EMBL" id="OHA51980.1"/>
    </source>
</evidence>
<dbReference type="AlphaFoldDB" id="A0A1G2PUH7"/>
<evidence type="ECO:0000256" key="1">
    <source>
        <dbReference type="ARBA" id="ARBA00023002"/>
    </source>
</evidence>
<reference evidence="3 4" key="1">
    <citation type="journal article" date="2016" name="Nat. Commun.">
        <title>Thousands of microbial genomes shed light on interconnected biogeochemical processes in an aquifer system.</title>
        <authorList>
            <person name="Anantharaman K."/>
            <person name="Brown C.T."/>
            <person name="Hug L.A."/>
            <person name="Sharon I."/>
            <person name="Castelle C.J."/>
            <person name="Probst A.J."/>
            <person name="Thomas B.C."/>
            <person name="Singh A."/>
            <person name="Wilkins M.J."/>
            <person name="Karaoz U."/>
            <person name="Brodie E.L."/>
            <person name="Williams K.H."/>
            <person name="Hubbard S.S."/>
            <person name="Banfield J.F."/>
        </authorList>
    </citation>
    <scope>NUCLEOTIDE SEQUENCE [LARGE SCALE GENOMIC DNA]</scope>
</reference>
<dbReference type="GO" id="GO:0016627">
    <property type="term" value="F:oxidoreductase activity, acting on the CH-CH group of donors"/>
    <property type="evidence" value="ECO:0007669"/>
    <property type="project" value="TreeGrafter"/>
</dbReference>
<dbReference type="EMBL" id="MHSW01000015">
    <property type="protein sequence ID" value="OHA51980.1"/>
    <property type="molecule type" value="Genomic_DNA"/>
</dbReference>
<dbReference type="InterPro" id="IPR052019">
    <property type="entry name" value="F420H2_bilvrd_red/Heme_oxyg"/>
</dbReference>
<dbReference type="PANTHER" id="PTHR35176">
    <property type="entry name" value="HEME OXYGENASE HI_0854-RELATED"/>
    <property type="match status" value="1"/>
</dbReference>
<dbReference type="Proteomes" id="UP000176951">
    <property type="component" value="Unassembled WGS sequence"/>
</dbReference>
<dbReference type="SUPFAM" id="SSF50475">
    <property type="entry name" value="FMN-binding split barrel"/>
    <property type="match status" value="1"/>
</dbReference>
<dbReference type="Pfam" id="PF01243">
    <property type="entry name" value="PNPOx_N"/>
    <property type="match status" value="1"/>
</dbReference>
<dbReference type="GO" id="GO:0070967">
    <property type="term" value="F:coenzyme F420 binding"/>
    <property type="evidence" value="ECO:0007669"/>
    <property type="project" value="TreeGrafter"/>
</dbReference>
<organism evidence="3 4">
    <name type="scientific">Candidatus Terrybacteria bacterium RIFCSPLOWO2_01_FULL_40_23</name>
    <dbReference type="NCBI Taxonomy" id="1802366"/>
    <lineage>
        <taxon>Bacteria</taxon>
        <taxon>Candidatus Terryibacteriota</taxon>
    </lineage>
</organism>
<keyword evidence="1" id="KW-0560">Oxidoreductase</keyword>